<proteinExistence type="predicted"/>
<protein>
    <submittedName>
        <fullName evidence="1">13164_t:CDS:1</fullName>
    </submittedName>
</protein>
<evidence type="ECO:0000313" key="1">
    <source>
        <dbReference type="EMBL" id="CAG8801700.1"/>
    </source>
</evidence>
<comment type="caution">
    <text evidence="1">The sequence shown here is derived from an EMBL/GenBank/DDBJ whole genome shotgun (WGS) entry which is preliminary data.</text>
</comment>
<evidence type="ECO:0000313" key="2">
    <source>
        <dbReference type="Proteomes" id="UP000789920"/>
    </source>
</evidence>
<reference evidence="1" key="1">
    <citation type="submission" date="2021-06" db="EMBL/GenBank/DDBJ databases">
        <authorList>
            <person name="Kallberg Y."/>
            <person name="Tangrot J."/>
            <person name="Rosling A."/>
        </authorList>
    </citation>
    <scope>NUCLEOTIDE SEQUENCE</scope>
    <source>
        <strain evidence="1">MA461A</strain>
    </source>
</reference>
<dbReference type="Proteomes" id="UP000789920">
    <property type="component" value="Unassembled WGS sequence"/>
</dbReference>
<dbReference type="EMBL" id="CAJVQC010061374">
    <property type="protein sequence ID" value="CAG8801700.1"/>
    <property type="molecule type" value="Genomic_DNA"/>
</dbReference>
<gene>
    <name evidence="1" type="ORF">RPERSI_LOCUS21165</name>
</gene>
<keyword evidence="2" id="KW-1185">Reference proteome</keyword>
<accession>A0ACA9RP99</accession>
<organism evidence="1 2">
    <name type="scientific">Racocetra persica</name>
    <dbReference type="NCBI Taxonomy" id="160502"/>
    <lineage>
        <taxon>Eukaryota</taxon>
        <taxon>Fungi</taxon>
        <taxon>Fungi incertae sedis</taxon>
        <taxon>Mucoromycota</taxon>
        <taxon>Glomeromycotina</taxon>
        <taxon>Glomeromycetes</taxon>
        <taxon>Diversisporales</taxon>
        <taxon>Gigasporaceae</taxon>
        <taxon>Racocetra</taxon>
    </lineage>
</organism>
<name>A0ACA9RP99_9GLOM</name>
<feature type="non-terminal residue" evidence="1">
    <location>
        <position position="83"/>
    </location>
</feature>
<sequence>IELFITNNQIDNLLFSTSSCNVKPNKSSIVWYPLLPNLQYMQVLLTKIPSVLDLYIFDIILSGVSSLSEGYTILAKDCTNKSQ</sequence>
<feature type="non-terminal residue" evidence="1">
    <location>
        <position position="1"/>
    </location>
</feature>